<dbReference type="AlphaFoldDB" id="A0A2H1JT43"/>
<dbReference type="InterPro" id="IPR005625">
    <property type="entry name" value="PepSY-ass_TM"/>
</dbReference>
<keyword evidence="2" id="KW-0472">Membrane</keyword>
<feature type="compositionally biased region" description="Basic and acidic residues" evidence="1">
    <location>
        <begin position="339"/>
        <end position="351"/>
    </location>
</feature>
<feature type="transmembrane region" description="Helical" evidence="2">
    <location>
        <begin position="268"/>
        <end position="292"/>
    </location>
</feature>
<keyword evidence="2" id="KW-0812">Transmembrane</keyword>
<dbReference type="PANTHER" id="PTHR34219:SF1">
    <property type="entry name" value="PEPSY DOMAIN-CONTAINING PROTEIN"/>
    <property type="match status" value="1"/>
</dbReference>
<gene>
    <name evidence="3" type="ORF">BAUR9175_02761</name>
</gene>
<protein>
    <submittedName>
        <fullName evidence="3">Uncharacterized iron-regulated membrane protein</fullName>
    </submittedName>
</protein>
<dbReference type="Proteomes" id="UP000234525">
    <property type="component" value="Unassembled WGS sequence"/>
</dbReference>
<proteinExistence type="predicted"/>
<sequence>MAFSALLSSPEDHPWKLSDPTIFDLSVRGNPLARARLTKFQVRRALFTESFTMTTPLSSLPENRQGHPRPRGTSWLGQLLRRLHFYAGIFVGPFILIAALSGALYAISPQIEKVVYADELTTSATGLALPLADQVTAATTYTGGAESISAVRPAPKPGATTRVMFDDPNLGESESRAIFIDPTTAEVKGDLTVYGTSGSLPLRTWVDQLHGSLHLGNFGRYYSEIAASWLGIIAVAGLCLWVMRARRARKATALLRPSMKHKGLRRTFSWHASVGVWAAIGMLFLSATGITWSQLGGDNVTKLRAALDWSTPAVSTELGGGSAESGGGSAGESDVGGHAGHEGHTGHEGHAGHGGTDASDTSGVDPADFDMTLAMARDINVNTGLVEILPPADDDSAWVVQEIQRSFPTEIDALAIDAETMEITDRVDFSDYGFASKLARWGVDLHMGTMFGLASQIVLVGLAIGIASMVVWGYVMWWQRRPKHDPSRNFGVTPVRGALANAHWWSVAAVVLSAVAIGVFLPMVGISVLGFLVVDGVLALWARGRQAR</sequence>
<keyword evidence="4" id="KW-1185">Reference proteome</keyword>
<name>A0A2H1JT43_BREAU</name>
<evidence type="ECO:0000256" key="1">
    <source>
        <dbReference type="SAM" id="MobiDB-lite"/>
    </source>
</evidence>
<feature type="transmembrane region" description="Helical" evidence="2">
    <location>
        <begin position="453"/>
        <end position="477"/>
    </location>
</feature>
<accession>A0A2H1JT43</accession>
<feature type="region of interest" description="Disordered" evidence="1">
    <location>
        <begin position="316"/>
        <end position="363"/>
    </location>
</feature>
<dbReference type="EMBL" id="FXZB01000019">
    <property type="protein sequence ID" value="SMX90629.1"/>
    <property type="molecule type" value="Genomic_DNA"/>
</dbReference>
<feature type="transmembrane region" description="Helical" evidence="2">
    <location>
        <begin position="523"/>
        <end position="542"/>
    </location>
</feature>
<dbReference type="Pfam" id="PF03929">
    <property type="entry name" value="PepSY_TM"/>
    <property type="match status" value="1"/>
</dbReference>
<keyword evidence="2" id="KW-1133">Transmembrane helix</keyword>
<feature type="compositionally biased region" description="Gly residues" evidence="1">
    <location>
        <begin position="318"/>
        <end position="330"/>
    </location>
</feature>
<reference evidence="3" key="1">
    <citation type="submission" date="2017-03" db="EMBL/GenBank/DDBJ databases">
        <authorList>
            <person name="Monnet C."/>
        </authorList>
    </citation>
    <scope>NUCLEOTIDE SEQUENCE [LARGE SCALE GENOMIC DNA]</scope>
    <source>
        <strain evidence="3">ATCC 9175</strain>
    </source>
</reference>
<feature type="transmembrane region" description="Helical" evidence="2">
    <location>
        <begin position="85"/>
        <end position="107"/>
    </location>
</feature>
<organism evidence="3 4">
    <name type="scientific">Brevibacterium aurantiacum</name>
    <dbReference type="NCBI Taxonomy" id="273384"/>
    <lineage>
        <taxon>Bacteria</taxon>
        <taxon>Bacillati</taxon>
        <taxon>Actinomycetota</taxon>
        <taxon>Actinomycetes</taxon>
        <taxon>Micrococcales</taxon>
        <taxon>Brevibacteriaceae</taxon>
        <taxon>Brevibacterium</taxon>
    </lineage>
</organism>
<evidence type="ECO:0000313" key="3">
    <source>
        <dbReference type="EMBL" id="SMX90629.1"/>
    </source>
</evidence>
<comment type="caution">
    <text evidence="3">The sequence shown here is derived from an EMBL/GenBank/DDBJ whole genome shotgun (WGS) entry which is preliminary data.</text>
</comment>
<feature type="transmembrane region" description="Helical" evidence="2">
    <location>
        <begin position="498"/>
        <end position="517"/>
    </location>
</feature>
<feature type="transmembrane region" description="Helical" evidence="2">
    <location>
        <begin position="225"/>
        <end position="243"/>
    </location>
</feature>
<evidence type="ECO:0000313" key="4">
    <source>
        <dbReference type="Proteomes" id="UP000234525"/>
    </source>
</evidence>
<evidence type="ECO:0000256" key="2">
    <source>
        <dbReference type="SAM" id="Phobius"/>
    </source>
</evidence>
<dbReference type="PANTHER" id="PTHR34219">
    <property type="entry name" value="IRON-REGULATED INNER MEMBRANE PROTEIN-RELATED"/>
    <property type="match status" value="1"/>
</dbReference>